<feature type="compositionally biased region" description="Polar residues" evidence="2">
    <location>
        <begin position="461"/>
        <end position="482"/>
    </location>
</feature>
<feature type="compositionally biased region" description="Polar residues" evidence="2">
    <location>
        <begin position="50"/>
        <end position="62"/>
    </location>
</feature>
<feature type="compositionally biased region" description="Low complexity" evidence="2">
    <location>
        <begin position="825"/>
        <end position="837"/>
    </location>
</feature>
<gene>
    <name evidence="3" type="ORF">BCV69DRAFT_279934</name>
</gene>
<feature type="compositionally biased region" description="Basic and acidic residues" evidence="2">
    <location>
        <begin position="756"/>
        <end position="774"/>
    </location>
</feature>
<dbReference type="OrthoDB" id="2552985at2759"/>
<dbReference type="EMBL" id="KZ819321">
    <property type="protein sequence ID" value="PWN24030.1"/>
    <property type="molecule type" value="Genomic_DNA"/>
</dbReference>
<dbReference type="GeneID" id="37013158"/>
<dbReference type="RefSeq" id="XP_025351190.1">
    <property type="nucleotide sequence ID" value="XM_025491424.1"/>
</dbReference>
<feature type="compositionally biased region" description="Basic and acidic residues" evidence="2">
    <location>
        <begin position="723"/>
        <end position="737"/>
    </location>
</feature>
<evidence type="ECO:0000313" key="3">
    <source>
        <dbReference type="EMBL" id="PWN24030.1"/>
    </source>
</evidence>
<feature type="compositionally biased region" description="Low complexity" evidence="2">
    <location>
        <begin position="1031"/>
        <end position="1044"/>
    </location>
</feature>
<sequence length="1185" mass="128385">MTAAPVSAVDRSAAISAAPAPLKGPTASTSYLVFLPPPKESRRLLRDRSINTNGSDSRTSGSDAKWKRGRSRHFRRGGEEEQWVEADRASVSRSSSSIHRRTSAHVRHTSAALPIPKTSAAAVTLPARPQGDEGHSENVRQEVLVPAAQSEYVSDGGTRFKPRSPIISEKRNGYLQGGRTRSAQDPLVGHPQSDSSEKSHSTSSGSSLELTPAGEAALRLRNARTVNHQLAAVPLIEVPNNLSYLISPGLGRGTGSGVHYSSRLDDGTSWTETLVTGLAEREQELTGDISHTHLGKIMRSGLGGHKVQSASGSVVVSPASRVDDTDETRRYRLDEEERAFLAGPFSLGSTSIGLALKCQAGEEPLRHAEEGFSGGSQENISISRALRSESEVRALEMEKERIRREREEDEDGLSVWPAGKDKRGKVRFVSAREAMQDPPKGETTSSRGDMKKRGLKRGPTQGHTGSQESPGSQNGRASNASQTEEEEEIPLTPVRRKRLRLEPPTPLPTPSARSDQVSNMASKAEAQIACHCQCQRTSATRGAEAQSRPGVAATSRADEAAADRSGPASAEQSRSVVSPIKRAKSDPKPISSTPLLAPLAPLPSSSDPSPRNRRQMSASTSALTSLSRVNQSVCRFSIFTRRSADASTSTSASRSRVLRKERDREVSRPTMHPTRPDPAREISVDASRSGDASVSHQRNRQRPEARHDNDSAISRSDFVPPTMREERDDLPPPHTPRDLMPAVQPLSPIQAPAEGKTAEKNPRVDAPSTKDLRKSVSVAKTASKTDNMVPEPPTIGNVPPHREVTISKPSTMAAAASTTNFLDLSTSSSERPTTSRPQRPPPVPIPPLRTSTSTKSHGPSKLAQSLTAESLDRSLNMGESCESVGQSSNVRGQTMTMTGLDSIPPPPALHFDPREVTSLLSILRNPIPHLPAKHGGYAEQITSPRIDVLVLIREIGALEEIGVKVFSKGKVVEGRVDMMARSELVVMDGEGSISRVVLWGHCALEWAGAEHSGDATEEEEFETSGEHSHSTRAGMTTTMDTTSFRGDETTTYGGVLLRDAAQHKSASKSAVVRKDKHERRPVVGPLRPGDVVCLSSLIVSPTPTKSSGPPQRATVTRAQPASVQLVASERTSSRAELCWRWDLRGREKDRERGRRKYRFDVALADFDRRCKEVWKCATRWDGERD</sequence>
<feature type="region of interest" description="Disordered" evidence="2">
    <location>
        <begin position="152"/>
        <end position="211"/>
    </location>
</feature>
<feature type="compositionally biased region" description="Low complexity" evidence="2">
    <location>
        <begin position="617"/>
        <end position="627"/>
    </location>
</feature>
<feature type="compositionally biased region" description="Polar residues" evidence="2">
    <location>
        <begin position="853"/>
        <end position="867"/>
    </location>
</feature>
<feature type="compositionally biased region" description="Basic and acidic residues" evidence="2">
    <location>
        <begin position="1072"/>
        <end position="1081"/>
    </location>
</feature>
<dbReference type="AlphaFoldDB" id="A0A316UFM8"/>
<feature type="compositionally biased region" description="Basic and acidic residues" evidence="2">
    <location>
        <begin position="674"/>
        <end position="683"/>
    </location>
</feature>
<feature type="compositionally biased region" description="Pro residues" evidence="2">
    <location>
        <begin position="838"/>
        <end position="847"/>
    </location>
</feature>
<feature type="compositionally biased region" description="Low complexity" evidence="2">
    <location>
        <begin position="645"/>
        <end position="655"/>
    </location>
</feature>
<name>A0A316UFM8_9BASI</name>
<feature type="region of interest" description="Disordered" evidence="2">
    <location>
        <begin position="1066"/>
        <end position="1085"/>
    </location>
</feature>
<feature type="compositionally biased region" description="Basic residues" evidence="2">
    <location>
        <begin position="98"/>
        <end position="108"/>
    </location>
</feature>
<feature type="region of interest" description="Disordered" evidence="2">
    <location>
        <begin position="1010"/>
        <end position="1047"/>
    </location>
</feature>
<feature type="compositionally biased region" description="Low complexity" evidence="2">
    <location>
        <begin position="591"/>
        <end position="609"/>
    </location>
</feature>
<feature type="region of interest" description="Disordered" evidence="2">
    <location>
        <begin position="820"/>
        <end position="867"/>
    </location>
</feature>
<protein>
    <submittedName>
        <fullName evidence="3">Uncharacterized protein</fullName>
    </submittedName>
</protein>
<feature type="coiled-coil region" evidence="1">
    <location>
        <begin position="385"/>
        <end position="412"/>
    </location>
</feature>
<keyword evidence="1" id="KW-0175">Coiled coil</keyword>
<dbReference type="Proteomes" id="UP000245942">
    <property type="component" value="Unassembled WGS sequence"/>
</dbReference>
<keyword evidence="4" id="KW-1185">Reference proteome</keyword>
<feature type="compositionally biased region" description="Polar residues" evidence="2">
    <location>
        <begin position="511"/>
        <end position="521"/>
    </location>
</feature>
<feature type="region of interest" description="Disordered" evidence="2">
    <location>
        <begin position="1"/>
        <end position="111"/>
    </location>
</feature>
<feature type="region of interest" description="Disordered" evidence="2">
    <location>
        <begin position="426"/>
        <end position="801"/>
    </location>
</feature>
<proteinExistence type="predicted"/>
<evidence type="ECO:0000256" key="1">
    <source>
        <dbReference type="SAM" id="Coils"/>
    </source>
</evidence>
<evidence type="ECO:0000256" key="2">
    <source>
        <dbReference type="SAM" id="MobiDB-lite"/>
    </source>
</evidence>
<accession>A0A316UFM8</accession>
<evidence type="ECO:0000313" key="4">
    <source>
        <dbReference type="Proteomes" id="UP000245942"/>
    </source>
</evidence>
<organism evidence="3 4">
    <name type="scientific">Pseudomicrostroma glucosiphilum</name>
    <dbReference type="NCBI Taxonomy" id="1684307"/>
    <lineage>
        <taxon>Eukaryota</taxon>
        <taxon>Fungi</taxon>
        <taxon>Dikarya</taxon>
        <taxon>Basidiomycota</taxon>
        <taxon>Ustilaginomycotina</taxon>
        <taxon>Exobasidiomycetes</taxon>
        <taxon>Microstromatales</taxon>
        <taxon>Microstromatales incertae sedis</taxon>
        <taxon>Pseudomicrostroma</taxon>
    </lineage>
</organism>
<reference evidence="3 4" key="1">
    <citation type="journal article" date="2018" name="Mol. Biol. Evol.">
        <title>Broad Genomic Sampling Reveals a Smut Pathogenic Ancestry of the Fungal Clade Ustilaginomycotina.</title>
        <authorList>
            <person name="Kijpornyongpan T."/>
            <person name="Mondo S.J."/>
            <person name="Barry K."/>
            <person name="Sandor L."/>
            <person name="Lee J."/>
            <person name="Lipzen A."/>
            <person name="Pangilinan J."/>
            <person name="LaButti K."/>
            <person name="Hainaut M."/>
            <person name="Henrissat B."/>
            <person name="Grigoriev I.V."/>
            <person name="Spatafora J.W."/>
            <person name="Aime M.C."/>
        </authorList>
    </citation>
    <scope>NUCLEOTIDE SEQUENCE [LARGE SCALE GENOMIC DNA]</scope>
    <source>
        <strain evidence="3 4">MCA 4718</strain>
    </source>
</reference>
<feature type="compositionally biased region" description="Basic and acidic residues" evidence="2">
    <location>
        <begin position="658"/>
        <end position="667"/>
    </location>
</feature>
<feature type="compositionally biased region" description="Basic and acidic residues" evidence="2">
    <location>
        <begin position="701"/>
        <end position="710"/>
    </location>
</feature>
<feature type="compositionally biased region" description="Basic and acidic residues" evidence="2">
    <location>
        <begin position="39"/>
        <end position="49"/>
    </location>
</feature>